<evidence type="ECO:0000313" key="1">
    <source>
        <dbReference type="EMBL" id="KDO69871.1"/>
    </source>
</evidence>
<evidence type="ECO:0000313" key="2">
    <source>
        <dbReference type="Proteomes" id="UP000027120"/>
    </source>
</evidence>
<dbReference type="Proteomes" id="UP000027120">
    <property type="component" value="Unassembled WGS sequence"/>
</dbReference>
<name>A0A067G328_CITSI</name>
<feature type="non-terminal residue" evidence="1">
    <location>
        <position position="14"/>
    </location>
</feature>
<organism evidence="1 2">
    <name type="scientific">Citrus sinensis</name>
    <name type="common">Sweet orange</name>
    <name type="synonym">Citrus aurantium var. sinensis</name>
    <dbReference type="NCBI Taxonomy" id="2711"/>
    <lineage>
        <taxon>Eukaryota</taxon>
        <taxon>Viridiplantae</taxon>
        <taxon>Streptophyta</taxon>
        <taxon>Embryophyta</taxon>
        <taxon>Tracheophyta</taxon>
        <taxon>Spermatophyta</taxon>
        <taxon>Magnoliopsida</taxon>
        <taxon>eudicotyledons</taxon>
        <taxon>Gunneridae</taxon>
        <taxon>Pentapetalae</taxon>
        <taxon>rosids</taxon>
        <taxon>malvids</taxon>
        <taxon>Sapindales</taxon>
        <taxon>Rutaceae</taxon>
        <taxon>Aurantioideae</taxon>
        <taxon>Citrus</taxon>
    </lineage>
</organism>
<dbReference type="EMBL" id="KK784891">
    <property type="protein sequence ID" value="KDO69871.1"/>
    <property type="molecule type" value="Genomic_DNA"/>
</dbReference>
<gene>
    <name evidence="1" type="ORF">CISIN_1g0376411mg</name>
</gene>
<proteinExistence type="predicted"/>
<accession>A0A067G328</accession>
<sequence length="14" mass="1724">MQTIAQFELQMRNN</sequence>
<protein>
    <submittedName>
        <fullName evidence="1">Uncharacterized protein</fullName>
    </submittedName>
</protein>
<keyword evidence="2" id="KW-1185">Reference proteome</keyword>
<reference evidence="1 2" key="1">
    <citation type="submission" date="2014-04" db="EMBL/GenBank/DDBJ databases">
        <authorList>
            <consortium name="International Citrus Genome Consortium"/>
            <person name="Gmitter F."/>
            <person name="Chen C."/>
            <person name="Farmerie W."/>
            <person name="Harkins T."/>
            <person name="Desany B."/>
            <person name="Mohiuddin M."/>
            <person name="Kodira C."/>
            <person name="Borodovsky M."/>
            <person name="Lomsadze A."/>
            <person name="Burns P."/>
            <person name="Jenkins J."/>
            <person name="Prochnik S."/>
            <person name="Shu S."/>
            <person name="Chapman J."/>
            <person name="Pitluck S."/>
            <person name="Schmutz J."/>
            <person name="Rokhsar D."/>
        </authorList>
    </citation>
    <scope>NUCLEOTIDE SEQUENCE</scope>
</reference>